<dbReference type="AlphaFoldDB" id="A0AA97BDG7"/>
<accession>A0AA97BDG7</accession>
<reference evidence="2" key="1">
    <citation type="submission" date="2020-05" db="EMBL/GenBank/DDBJ databases">
        <authorList>
            <person name="Zhu T."/>
            <person name="Keshari N."/>
            <person name="Lu X."/>
        </authorList>
    </citation>
    <scope>NUCLEOTIDE SEQUENCE</scope>
    <source>
        <strain evidence="2">NK1-22</strain>
    </source>
</reference>
<evidence type="ECO:0000259" key="1">
    <source>
        <dbReference type="Pfam" id="PF02698"/>
    </source>
</evidence>
<dbReference type="CDD" id="cd06259">
    <property type="entry name" value="YdcF-like"/>
    <property type="match status" value="1"/>
</dbReference>
<dbReference type="KEGG" id="tog:HNI00_15090"/>
<evidence type="ECO:0000313" key="2">
    <source>
        <dbReference type="EMBL" id="WOB44319.1"/>
    </source>
</evidence>
<dbReference type="InterPro" id="IPR051599">
    <property type="entry name" value="Cell_Envelope_Assoc"/>
</dbReference>
<dbReference type="Gene3D" id="3.40.50.620">
    <property type="entry name" value="HUPs"/>
    <property type="match status" value="1"/>
</dbReference>
<gene>
    <name evidence="2" type="ORF">HNI00_15090</name>
</gene>
<dbReference type="InterPro" id="IPR003848">
    <property type="entry name" value="DUF218"/>
</dbReference>
<dbReference type="PANTHER" id="PTHR30336">
    <property type="entry name" value="INNER MEMBRANE PROTEIN, PROBABLE PERMEASE"/>
    <property type="match status" value="1"/>
</dbReference>
<dbReference type="InterPro" id="IPR014729">
    <property type="entry name" value="Rossmann-like_a/b/a_fold"/>
</dbReference>
<organism evidence="2">
    <name type="scientific">Thermoleptolyngbya oregonensis NK1-22</name>
    <dbReference type="NCBI Taxonomy" id="2547457"/>
    <lineage>
        <taxon>Bacteria</taxon>
        <taxon>Bacillati</taxon>
        <taxon>Cyanobacteriota</taxon>
        <taxon>Cyanophyceae</taxon>
        <taxon>Oculatellales</taxon>
        <taxon>Oculatellaceae</taxon>
        <taxon>Thermoleptolyngbya</taxon>
    </lineage>
</organism>
<feature type="domain" description="DUF218" evidence="1">
    <location>
        <begin position="5"/>
        <end position="122"/>
    </location>
</feature>
<protein>
    <submittedName>
        <fullName evidence="2">YdcF family protein</fullName>
    </submittedName>
</protein>
<dbReference type="Pfam" id="PF02698">
    <property type="entry name" value="DUF218"/>
    <property type="match status" value="1"/>
</dbReference>
<dbReference type="PANTHER" id="PTHR30336:SF20">
    <property type="entry name" value="DUF218 DOMAIN-CONTAINING PROTEIN"/>
    <property type="match status" value="1"/>
</dbReference>
<dbReference type="RefSeq" id="WP_420156214.1">
    <property type="nucleotide sequence ID" value="NZ_CP053540.1"/>
</dbReference>
<dbReference type="GO" id="GO:0005886">
    <property type="term" value="C:plasma membrane"/>
    <property type="evidence" value="ECO:0007669"/>
    <property type="project" value="TreeGrafter"/>
</dbReference>
<dbReference type="EMBL" id="CP053540">
    <property type="protein sequence ID" value="WOB44319.1"/>
    <property type="molecule type" value="Genomic_DNA"/>
</dbReference>
<name>A0AA97BDG7_9CYAN</name>
<sequence>MKAILIVLGNPPNPDGSVSRILQSRLDLAIALYHTGKVHKLILTGGAVYNQHIEAKIMEKYCLEQGVKAIDIYVECLSRNTYENALYSAPIVHSNSQHPVIVITSHFHRLRTTIIFQHYFKHFQILTPPLIWTDFIRTLHLYLWEIYLTTKLLALGDDRLARKSISP</sequence>
<proteinExistence type="predicted"/>